<name>Q5VRQ5_ORYSJ</name>
<organism evidence="3 4">
    <name type="scientific">Oryza sativa subsp. japonica</name>
    <name type="common">Rice</name>
    <dbReference type="NCBI Taxonomy" id="39947"/>
    <lineage>
        <taxon>Eukaryota</taxon>
        <taxon>Viridiplantae</taxon>
        <taxon>Streptophyta</taxon>
        <taxon>Embryophyta</taxon>
        <taxon>Tracheophyta</taxon>
        <taxon>Spermatophyta</taxon>
        <taxon>Magnoliopsida</taxon>
        <taxon>Liliopsida</taxon>
        <taxon>Poales</taxon>
        <taxon>Poaceae</taxon>
        <taxon>BOP clade</taxon>
        <taxon>Oryzoideae</taxon>
        <taxon>Oryzeae</taxon>
        <taxon>Oryzinae</taxon>
        <taxon>Oryza</taxon>
        <taxon>Oryza sativa</taxon>
    </lineage>
</organism>
<feature type="region of interest" description="Disordered" evidence="1">
    <location>
        <begin position="1"/>
        <end position="51"/>
    </location>
</feature>
<evidence type="ECO:0000313" key="4">
    <source>
        <dbReference type="Proteomes" id="UP000000763"/>
    </source>
</evidence>
<reference evidence="4" key="3">
    <citation type="journal article" date="2005" name="Nature">
        <title>The map-based sequence of the rice genome.</title>
        <authorList>
            <consortium name="International rice genome sequencing project (IRGSP)"/>
            <person name="Matsumoto T."/>
            <person name="Wu J."/>
            <person name="Kanamori H."/>
            <person name="Katayose Y."/>
            <person name="Fujisawa M."/>
            <person name="Namiki N."/>
            <person name="Mizuno H."/>
            <person name="Yamamoto K."/>
            <person name="Antonio B.A."/>
            <person name="Baba T."/>
            <person name="Sakata K."/>
            <person name="Nagamura Y."/>
            <person name="Aoki H."/>
            <person name="Arikawa K."/>
            <person name="Arita K."/>
            <person name="Bito T."/>
            <person name="Chiden Y."/>
            <person name="Fujitsuka N."/>
            <person name="Fukunaka R."/>
            <person name="Hamada M."/>
            <person name="Harada C."/>
            <person name="Hayashi A."/>
            <person name="Hijishita S."/>
            <person name="Honda M."/>
            <person name="Hosokawa S."/>
            <person name="Ichikawa Y."/>
            <person name="Idonuma A."/>
            <person name="Iijima M."/>
            <person name="Ikeda M."/>
            <person name="Ikeno M."/>
            <person name="Ito K."/>
            <person name="Ito S."/>
            <person name="Ito T."/>
            <person name="Ito Y."/>
            <person name="Ito Y."/>
            <person name="Iwabuchi A."/>
            <person name="Kamiya K."/>
            <person name="Karasawa W."/>
            <person name="Kurita K."/>
            <person name="Katagiri S."/>
            <person name="Kikuta A."/>
            <person name="Kobayashi H."/>
            <person name="Kobayashi N."/>
            <person name="Machita K."/>
            <person name="Maehara T."/>
            <person name="Masukawa M."/>
            <person name="Mizubayashi T."/>
            <person name="Mukai Y."/>
            <person name="Nagasaki H."/>
            <person name="Nagata Y."/>
            <person name="Naito S."/>
            <person name="Nakashima M."/>
            <person name="Nakama Y."/>
            <person name="Nakamichi Y."/>
            <person name="Nakamura M."/>
            <person name="Meguro A."/>
            <person name="Negishi M."/>
            <person name="Ohta I."/>
            <person name="Ohta T."/>
            <person name="Okamoto M."/>
            <person name="Ono N."/>
            <person name="Saji S."/>
            <person name="Sakaguchi M."/>
            <person name="Sakai K."/>
            <person name="Shibata M."/>
            <person name="Shimokawa T."/>
            <person name="Song J."/>
            <person name="Takazaki Y."/>
            <person name="Terasawa K."/>
            <person name="Tsugane M."/>
            <person name="Tsuji K."/>
            <person name="Ueda S."/>
            <person name="Waki K."/>
            <person name="Yamagata H."/>
            <person name="Yamamoto M."/>
            <person name="Yamamoto S."/>
            <person name="Yamane H."/>
            <person name="Yoshiki S."/>
            <person name="Yoshihara R."/>
            <person name="Yukawa K."/>
            <person name="Zhong H."/>
            <person name="Yano M."/>
            <person name="Yuan Q."/>
            <person name="Ouyang S."/>
            <person name="Liu J."/>
            <person name="Jones K.M."/>
            <person name="Gansberger K."/>
            <person name="Moffat K."/>
            <person name="Hill J."/>
            <person name="Bera J."/>
            <person name="Fadrosh D."/>
            <person name="Jin S."/>
            <person name="Johri S."/>
            <person name="Kim M."/>
            <person name="Overton L."/>
            <person name="Reardon M."/>
            <person name="Tsitrin T."/>
            <person name="Vuong H."/>
            <person name="Weaver B."/>
            <person name="Ciecko A."/>
            <person name="Tallon L."/>
            <person name="Jackson J."/>
            <person name="Pai G."/>
            <person name="Aken S.V."/>
            <person name="Utterback T."/>
            <person name="Reidmuller S."/>
            <person name="Feldblyum T."/>
            <person name="Hsiao J."/>
            <person name="Zismann V."/>
            <person name="Iobst S."/>
            <person name="de Vazeille A.R."/>
            <person name="Buell C.R."/>
            <person name="Ying K."/>
            <person name="Li Y."/>
            <person name="Lu T."/>
            <person name="Huang Y."/>
            <person name="Zhao Q."/>
            <person name="Feng Q."/>
            <person name="Zhang L."/>
            <person name="Zhu J."/>
            <person name="Weng Q."/>
            <person name="Mu J."/>
            <person name="Lu Y."/>
            <person name="Fan D."/>
            <person name="Liu Y."/>
            <person name="Guan J."/>
            <person name="Zhang Y."/>
            <person name="Yu S."/>
            <person name="Liu X."/>
            <person name="Zhang Y."/>
            <person name="Hong G."/>
            <person name="Han B."/>
            <person name="Choisne N."/>
            <person name="Demange N."/>
            <person name="Orjeda G."/>
            <person name="Samain S."/>
            <person name="Cattolico L."/>
            <person name="Pelletier E."/>
            <person name="Couloux A."/>
            <person name="Segurens B."/>
            <person name="Wincker P."/>
            <person name="D'Hont A."/>
            <person name="Scarpelli C."/>
            <person name="Weissenbach J."/>
            <person name="Salanoubat M."/>
            <person name="Quetier F."/>
            <person name="Yu Y."/>
            <person name="Kim H.R."/>
            <person name="Rambo T."/>
            <person name="Currie J."/>
            <person name="Collura K."/>
            <person name="Luo M."/>
            <person name="Yang T."/>
            <person name="Ammiraju J.S.S."/>
            <person name="Engler F."/>
            <person name="Soderlund C."/>
            <person name="Wing R.A."/>
            <person name="Palmer L.E."/>
            <person name="de la Bastide M."/>
            <person name="Spiegel L."/>
            <person name="Nascimento L."/>
            <person name="Zutavern T."/>
            <person name="O'Shaughnessy A."/>
            <person name="Dike S."/>
            <person name="Dedhia N."/>
            <person name="Preston R."/>
            <person name="Balija V."/>
            <person name="McCombie W.R."/>
            <person name="Chow T."/>
            <person name="Chen H."/>
            <person name="Chung M."/>
            <person name="Chen C."/>
            <person name="Shaw J."/>
            <person name="Wu H."/>
            <person name="Hsiao K."/>
            <person name="Chao Y."/>
            <person name="Chu M."/>
            <person name="Cheng C."/>
            <person name="Hour A."/>
            <person name="Lee P."/>
            <person name="Lin S."/>
            <person name="Lin Y."/>
            <person name="Liou J."/>
            <person name="Liu S."/>
            <person name="Hsing Y."/>
            <person name="Raghuvanshi S."/>
            <person name="Mohanty A."/>
            <person name="Bharti A.K."/>
            <person name="Gaur A."/>
            <person name="Gupta V."/>
            <person name="Kumar D."/>
            <person name="Ravi V."/>
            <person name="Vij S."/>
            <person name="Kapur A."/>
            <person name="Khurana P."/>
            <person name="Khurana P."/>
            <person name="Khurana J.P."/>
            <person name="Tyagi A.K."/>
            <person name="Gaikwad K."/>
            <person name="Singh A."/>
            <person name="Dalal V."/>
            <person name="Srivastava S."/>
            <person name="Dixit A."/>
            <person name="Pal A.K."/>
            <person name="Ghazi I.A."/>
            <person name="Yadav M."/>
            <person name="Pandit A."/>
            <person name="Bhargava A."/>
            <person name="Sureshbabu K."/>
            <person name="Batra K."/>
            <person name="Sharma T.R."/>
            <person name="Mohapatra T."/>
            <person name="Singh N.K."/>
            <person name="Messing J."/>
            <person name="Nelson A.B."/>
            <person name="Fuks G."/>
            <person name="Kavchok S."/>
            <person name="Keizer G."/>
            <person name="Linton E."/>
            <person name="Llaca V."/>
            <person name="Song R."/>
            <person name="Tanyolac B."/>
            <person name="Young S."/>
            <person name="Ho-Il K."/>
            <person name="Hahn J.H."/>
            <person name="Sangsakoo G."/>
            <person name="Vanavichit A."/>
            <person name="de Mattos Luiz.A.T."/>
            <person name="Zimmer P.D."/>
            <person name="Malone G."/>
            <person name="Dellagostin O."/>
            <person name="de Oliveira A.C."/>
            <person name="Bevan M."/>
            <person name="Bancroft I."/>
            <person name="Minx P."/>
            <person name="Cordum H."/>
            <person name="Wilson R."/>
            <person name="Cheng Z."/>
            <person name="Jin W."/>
            <person name="Jiang J."/>
            <person name="Leong S.A."/>
            <person name="Iwama H."/>
            <person name="Gojobori T."/>
            <person name="Itoh T."/>
            <person name="Niimura Y."/>
            <person name="Fujii Y."/>
            <person name="Habara T."/>
            <person name="Sakai H."/>
            <person name="Sato Y."/>
            <person name="Wilson G."/>
            <person name="Kumar K."/>
            <person name="McCouch S."/>
            <person name="Juretic N."/>
            <person name="Hoen D."/>
            <person name="Wright S."/>
            <person name="Bruskiewich R."/>
            <person name="Bureau T."/>
            <person name="Miyao A."/>
            <person name="Hirochika H."/>
            <person name="Nishikawa T."/>
            <person name="Kadowaki K."/>
            <person name="Sugiura M."/>
            <person name="Burr B."/>
            <person name="Sasaki T."/>
        </authorList>
    </citation>
    <scope>NUCLEOTIDE SEQUENCE [LARGE SCALE GENOMIC DNA]</scope>
    <source>
        <strain evidence="4">cv. Nipponbare</strain>
    </source>
</reference>
<evidence type="ECO:0000256" key="1">
    <source>
        <dbReference type="SAM" id="MobiDB-lite"/>
    </source>
</evidence>
<dbReference type="AlphaFoldDB" id="Q5VRQ5"/>
<dbReference type="EMBL" id="AP002542">
    <property type="protein sequence ID" value="BAD67873.1"/>
    <property type="molecule type" value="Genomic_DNA"/>
</dbReference>
<accession>Q5VRQ5</accession>
<reference evidence="3" key="2">
    <citation type="submission" date="2000-06" db="EMBL/GenBank/DDBJ databases">
        <title>Oryza sativa nipponbare(GA3) genomic DNA, chromosome 6, PAC clone:P0679C08.</title>
        <authorList>
            <person name="Sasaki T."/>
            <person name="Matsumoto T."/>
            <person name="Yamamoto K."/>
        </authorList>
    </citation>
    <scope>NUCLEOTIDE SEQUENCE</scope>
</reference>
<dbReference type="EMBL" id="AP000559">
    <property type="protein sequence ID" value="BAD67676.1"/>
    <property type="molecule type" value="Genomic_DNA"/>
</dbReference>
<protein>
    <submittedName>
        <fullName evidence="3">Uncharacterized protein</fullName>
    </submittedName>
</protein>
<feature type="compositionally biased region" description="Low complexity" evidence="1">
    <location>
        <begin position="24"/>
        <end position="37"/>
    </location>
</feature>
<dbReference type="Proteomes" id="UP000000763">
    <property type="component" value="Chromosome 6"/>
</dbReference>
<reference evidence="2" key="1">
    <citation type="submission" date="1999-10" db="EMBL/GenBank/DDBJ databases">
        <title>Oryza sativa nipponbare(GA3) genomic DNA, chromosome 6, PAC clone:P0493C11.</title>
        <authorList>
            <person name="Sasaki T."/>
            <person name="Matsumoto T."/>
            <person name="Yamamoto K."/>
        </authorList>
    </citation>
    <scope>NUCLEOTIDE SEQUENCE</scope>
</reference>
<evidence type="ECO:0000313" key="3">
    <source>
        <dbReference type="EMBL" id="BAD67873.1"/>
    </source>
</evidence>
<gene>
    <name evidence="2" type="ORF">P0493C11.27</name>
    <name evidence="3" type="ORF">P0679C08.9</name>
</gene>
<evidence type="ECO:0000313" key="2">
    <source>
        <dbReference type="EMBL" id="BAD67676.1"/>
    </source>
</evidence>
<proteinExistence type="predicted"/>
<sequence>MTMVRTRCGGARDSKRSSGRWRAEWAAAKRAPATTGARDGGEGGMGGGEASRAALAPLHGERVRESVPATAVARFRRGGRREREREG</sequence>
<reference evidence="4" key="4">
    <citation type="journal article" date="2008" name="Nucleic Acids Res.">
        <title>The rice annotation project database (RAP-DB): 2008 update.</title>
        <authorList>
            <consortium name="The rice annotation project (RAP)"/>
        </authorList>
    </citation>
    <scope>GENOME REANNOTATION</scope>
    <source>
        <strain evidence="4">cv. Nipponbare</strain>
    </source>
</reference>